<accession>A0A6A4HBL3</accession>
<dbReference type="AlphaFoldDB" id="A0A6A4HBL3"/>
<reference evidence="1" key="1">
    <citation type="journal article" date="2019" name="Environ. Microbiol.">
        <title>Fungal ecological strategies reflected in gene transcription - a case study of two litter decomposers.</title>
        <authorList>
            <person name="Barbi F."/>
            <person name="Kohler A."/>
            <person name="Barry K."/>
            <person name="Baskaran P."/>
            <person name="Daum C."/>
            <person name="Fauchery L."/>
            <person name="Ihrmark K."/>
            <person name="Kuo A."/>
            <person name="LaButti K."/>
            <person name="Lipzen A."/>
            <person name="Morin E."/>
            <person name="Grigoriev I.V."/>
            <person name="Henrissat B."/>
            <person name="Lindahl B."/>
            <person name="Martin F."/>
        </authorList>
    </citation>
    <scope>NUCLEOTIDE SEQUENCE</scope>
    <source>
        <strain evidence="1">JB14</strain>
    </source>
</reference>
<proteinExistence type="predicted"/>
<sequence length="252" mass="27034">MSRCPSKQKKSCFFPPTITQDPCRFSTGRSVFFSFQQLTTQKVHSQRCLVVGAALTVGQSVIKLPPAPKPELPPATTVEEKDMFLVIVPKRQKPRLVTSADKKDISLEIALIATTAPAAAAMDGEVEVEAEEVAPSATAVVRLATSRALAPKTHQVEAEVEEEEEATVEDFLRKPATPVVVSGICRAIVYKGLSATIATALAISLVTAPSLRKRLVTLVVPKVTSPGTAPELPNLLPSLLLNCLFLLNIETL</sequence>
<evidence type="ECO:0000313" key="2">
    <source>
        <dbReference type="Proteomes" id="UP000799118"/>
    </source>
</evidence>
<dbReference type="EMBL" id="ML769539">
    <property type="protein sequence ID" value="KAE9395038.1"/>
    <property type="molecule type" value="Genomic_DNA"/>
</dbReference>
<name>A0A6A4HBL3_9AGAR</name>
<dbReference type="Proteomes" id="UP000799118">
    <property type="component" value="Unassembled WGS sequence"/>
</dbReference>
<protein>
    <submittedName>
        <fullName evidence="1">Uncharacterized protein</fullName>
    </submittedName>
</protein>
<organism evidence="1 2">
    <name type="scientific">Gymnopus androsaceus JB14</name>
    <dbReference type="NCBI Taxonomy" id="1447944"/>
    <lineage>
        <taxon>Eukaryota</taxon>
        <taxon>Fungi</taxon>
        <taxon>Dikarya</taxon>
        <taxon>Basidiomycota</taxon>
        <taxon>Agaricomycotina</taxon>
        <taxon>Agaricomycetes</taxon>
        <taxon>Agaricomycetidae</taxon>
        <taxon>Agaricales</taxon>
        <taxon>Marasmiineae</taxon>
        <taxon>Omphalotaceae</taxon>
        <taxon>Gymnopus</taxon>
    </lineage>
</organism>
<gene>
    <name evidence="1" type="ORF">BT96DRAFT_166068</name>
</gene>
<keyword evidence="2" id="KW-1185">Reference proteome</keyword>
<evidence type="ECO:0000313" key="1">
    <source>
        <dbReference type="EMBL" id="KAE9395038.1"/>
    </source>
</evidence>